<sequence length="505" mass="51752">MTLRTKTLTAVAALTLGAAAWAQDATVVVPVPDNITPAQAADAVADAASDAAEAVSQSAGEAAGEAADAAADAAAEAASTVEATPAETPASTEAEQEAAAPAETPATTEAAPAEAAPTTTEAADATADAAADSAEAAGETASETVAAEDAATEEAAAAEETAPAEEAAPAEDAAAADAEETASDAEMSEQGAETTEAATEAETAETEAAAEETPAEETAETVEGEAAVEEGAADEAAATEEVAASEAEEHAAEDGAHGEEAAAASHEAAHIEDISFSFEGPFGKYDQLQLQRGLQVYTEVCSACHGLKQVAIRTLHDEGGPGLPEDQVRAYAARMDITDPETGEDRPRLPTDHFPTVVQVAGIGPDLSLMAKARAGFHGPYGTGINQLVRGIGGPEYIHAVLTGYNGEEMEQAGSVLYHNSAFAGNWIGMPPPLSDDLVTYEDGTPATVDQMARDVSAFLMWTAEPKLMDRKRVGFVAVIFLGILAALLYLTNKRLWWNVKHREH</sequence>
<evidence type="ECO:0000256" key="1">
    <source>
        <dbReference type="ARBA" id="ARBA00004370"/>
    </source>
</evidence>
<dbReference type="SUPFAM" id="SSF46626">
    <property type="entry name" value="Cytochrome c"/>
    <property type="match status" value="1"/>
</dbReference>
<feature type="chain" id="PRO_5022016421" description="Cytochrome c1" evidence="12">
    <location>
        <begin position="23"/>
        <end position="505"/>
    </location>
</feature>
<dbReference type="PRINTS" id="PR00603">
    <property type="entry name" value="CYTOCHROMEC1"/>
</dbReference>
<evidence type="ECO:0000256" key="4">
    <source>
        <dbReference type="ARBA" id="ARBA00022692"/>
    </source>
</evidence>
<dbReference type="Gene3D" id="1.10.760.10">
    <property type="entry name" value="Cytochrome c-like domain"/>
    <property type="match status" value="1"/>
</dbReference>
<protein>
    <recommendedName>
        <fullName evidence="2">Cytochrome c1</fullName>
    </recommendedName>
</protein>
<feature type="binding site" description="covalent" evidence="9">
    <location>
        <position position="304"/>
    </location>
    <ligand>
        <name>heme c</name>
        <dbReference type="ChEBI" id="CHEBI:61717"/>
    </ligand>
</feature>
<evidence type="ECO:0000256" key="10">
    <source>
        <dbReference type="SAM" id="MobiDB-lite"/>
    </source>
</evidence>
<evidence type="ECO:0000256" key="2">
    <source>
        <dbReference type="ARBA" id="ARBA00016165"/>
    </source>
</evidence>
<evidence type="ECO:0000256" key="7">
    <source>
        <dbReference type="ARBA" id="ARBA00023004"/>
    </source>
</evidence>
<keyword evidence="3 9" id="KW-0349">Heme</keyword>
<feature type="domain" description="Cytochrome c" evidence="13">
    <location>
        <begin position="288"/>
        <end position="464"/>
    </location>
</feature>
<dbReference type="PANTHER" id="PTHR10266:SF3">
    <property type="entry name" value="CYTOCHROME C1, HEME PROTEIN, MITOCHONDRIAL"/>
    <property type="match status" value="1"/>
</dbReference>
<comment type="subcellular location">
    <subcellularLocation>
        <location evidence="1">Membrane</location>
    </subcellularLocation>
</comment>
<feature type="binding site" description="covalent" evidence="9">
    <location>
        <position position="430"/>
    </location>
    <ligand>
        <name>heme c</name>
        <dbReference type="ChEBI" id="CHEBI:61717"/>
    </ligand>
</feature>
<dbReference type="EMBL" id="VAFL01000004">
    <property type="protein sequence ID" value="TKW67321.1"/>
    <property type="molecule type" value="Genomic_DNA"/>
</dbReference>
<feature type="region of interest" description="Disordered" evidence="10">
    <location>
        <begin position="59"/>
        <end position="267"/>
    </location>
</feature>
<feature type="compositionally biased region" description="Low complexity" evidence="10">
    <location>
        <begin position="234"/>
        <end position="245"/>
    </location>
</feature>
<keyword evidence="8 11" id="KW-0472">Membrane</keyword>
<keyword evidence="12" id="KW-0732">Signal</keyword>
<evidence type="ECO:0000256" key="3">
    <source>
        <dbReference type="ARBA" id="ARBA00022617"/>
    </source>
</evidence>
<dbReference type="PROSITE" id="PS51007">
    <property type="entry name" value="CYTC"/>
    <property type="match status" value="1"/>
</dbReference>
<feature type="compositionally biased region" description="Low complexity" evidence="10">
    <location>
        <begin position="191"/>
        <end position="201"/>
    </location>
</feature>
<feature type="compositionally biased region" description="Acidic residues" evidence="10">
    <location>
        <begin position="177"/>
        <end position="187"/>
    </location>
</feature>
<feature type="transmembrane region" description="Helical" evidence="11">
    <location>
        <begin position="474"/>
        <end position="493"/>
    </location>
</feature>
<feature type="signal peptide" evidence="12">
    <location>
        <begin position="1"/>
        <end position="22"/>
    </location>
</feature>
<keyword evidence="6 11" id="KW-1133">Transmembrane helix</keyword>
<dbReference type="InterPro" id="IPR002326">
    <property type="entry name" value="Cyt_c1"/>
</dbReference>
<evidence type="ECO:0000313" key="14">
    <source>
        <dbReference type="EMBL" id="TKW67321.1"/>
    </source>
</evidence>
<dbReference type="GO" id="GO:0046872">
    <property type="term" value="F:metal ion binding"/>
    <property type="evidence" value="ECO:0007669"/>
    <property type="project" value="UniProtKB-KW"/>
</dbReference>
<dbReference type="GO" id="GO:0009055">
    <property type="term" value="F:electron transfer activity"/>
    <property type="evidence" value="ECO:0007669"/>
    <property type="project" value="InterPro"/>
</dbReference>
<dbReference type="Gene3D" id="1.20.5.100">
    <property type="entry name" value="Cytochrome c1, transmembrane anchor, C-terminal"/>
    <property type="match status" value="1"/>
</dbReference>
<feature type="compositionally biased region" description="Acidic residues" evidence="10">
    <location>
        <begin position="202"/>
        <end position="233"/>
    </location>
</feature>
<accession>A0A533I9A0</accession>
<evidence type="ECO:0000256" key="11">
    <source>
        <dbReference type="SAM" id="Phobius"/>
    </source>
</evidence>
<dbReference type="Pfam" id="PF02167">
    <property type="entry name" value="Cytochrom_C1"/>
    <property type="match status" value="1"/>
</dbReference>
<dbReference type="PANTHER" id="PTHR10266">
    <property type="entry name" value="CYTOCHROME C1"/>
    <property type="match status" value="1"/>
</dbReference>
<dbReference type="InterPro" id="IPR036909">
    <property type="entry name" value="Cyt_c-like_dom_sf"/>
</dbReference>
<evidence type="ECO:0000256" key="5">
    <source>
        <dbReference type="ARBA" id="ARBA00022723"/>
    </source>
</evidence>
<evidence type="ECO:0000259" key="13">
    <source>
        <dbReference type="PROSITE" id="PS51007"/>
    </source>
</evidence>
<dbReference type="Proteomes" id="UP000315344">
    <property type="component" value="Unassembled WGS sequence"/>
</dbReference>
<evidence type="ECO:0000256" key="12">
    <source>
        <dbReference type="SAM" id="SignalP"/>
    </source>
</evidence>
<comment type="cofactor">
    <cofactor evidence="9">
        <name>heme c</name>
        <dbReference type="ChEBI" id="CHEBI:61717"/>
    </cofactor>
    <text evidence="9">Binds 1 heme c group covalently per subunit.</text>
</comment>
<proteinExistence type="predicted"/>
<evidence type="ECO:0000256" key="6">
    <source>
        <dbReference type="ARBA" id="ARBA00022989"/>
    </source>
</evidence>
<keyword evidence="5 9" id="KW-0479">Metal-binding</keyword>
<evidence type="ECO:0000256" key="9">
    <source>
        <dbReference type="PIRSR" id="PIRSR602326-1"/>
    </source>
</evidence>
<name>A0A533I9A0_PARDE</name>
<feature type="compositionally biased region" description="Basic and acidic residues" evidence="10">
    <location>
        <begin position="247"/>
        <end position="260"/>
    </location>
</feature>
<gene>
    <name evidence="14" type="ORF">DI616_06630</name>
</gene>
<dbReference type="GO" id="GO:0016020">
    <property type="term" value="C:membrane"/>
    <property type="evidence" value="ECO:0007669"/>
    <property type="project" value="UniProtKB-SubCell"/>
</dbReference>
<dbReference type="GO" id="GO:0020037">
    <property type="term" value="F:heme binding"/>
    <property type="evidence" value="ECO:0007669"/>
    <property type="project" value="InterPro"/>
</dbReference>
<evidence type="ECO:0000313" key="15">
    <source>
        <dbReference type="Proteomes" id="UP000315344"/>
    </source>
</evidence>
<keyword evidence="4 11" id="KW-0812">Transmembrane</keyword>
<keyword evidence="7 9" id="KW-0408">Iron</keyword>
<evidence type="ECO:0000256" key="8">
    <source>
        <dbReference type="ARBA" id="ARBA00023136"/>
    </source>
</evidence>
<feature type="binding site" description="covalent" evidence="9">
    <location>
        <position position="301"/>
    </location>
    <ligand>
        <name>heme c</name>
        <dbReference type="ChEBI" id="CHEBI:61717"/>
    </ligand>
</feature>
<dbReference type="AlphaFoldDB" id="A0A533I9A0"/>
<organism evidence="14 15">
    <name type="scientific">Paracoccus denitrificans</name>
    <dbReference type="NCBI Taxonomy" id="266"/>
    <lineage>
        <taxon>Bacteria</taxon>
        <taxon>Pseudomonadati</taxon>
        <taxon>Pseudomonadota</taxon>
        <taxon>Alphaproteobacteria</taxon>
        <taxon>Rhodobacterales</taxon>
        <taxon>Paracoccaceae</taxon>
        <taxon>Paracoccus</taxon>
    </lineage>
</organism>
<comment type="caution">
    <text evidence="14">The sequence shown here is derived from an EMBL/GenBank/DDBJ whole genome shotgun (WGS) entry which is preliminary data.</text>
</comment>
<feature type="compositionally biased region" description="Low complexity" evidence="10">
    <location>
        <begin position="59"/>
        <end position="176"/>
    </location>
</feature>
<reference evidence="14 15" key="1">
    <citation type="journal article" date="2017" name="Nat. Commun.">
        <title>In situ click chemistry generation of cyclooxygenase-2 inhibitors.</title>
        <authorList>
            <person name="Bhardwaj A."/>
            <person name="Kaur J."/>
            <person name="Wuest M."/>
            <person name="Wuest F."/>
        </authorList>
    </citation>
    <scope>NUCLEOTIDE SEQUENCE [LARGE SCALE GENOMIC DNA]</scope>
    <source>
        <strain evidence="14">S2_012_000_R3_94</strain>
    </source>
</reference>
<dbReference type="InterPro" id="IPR009056">
    <property type="entry name" value="Cyt_c-like_dom"/>
</dbReference>
<feature type="binding site" description="covalent" evidence="9">
    <location>
        <position position="305"/>
    </location>
    <ligand>
        <name>heme c</name>
        <dbReference type="ChEBI" id="CHEBI:61717"/>
    </ligand>
</feature>